<protein>
    <submittedName>
        <fullName evidence="2">Uncharacterized protein</fullName>
    </submittedName>
</protein>
<evidence type="ECO:0000256" key="1">
    <source>
        <dbReference type="SAM" id="MobiDB-lite"/>
    </source>
</evidence>
<dbReference type="EMBL" id="JARIHO010000011">
    <property type="protein sequence ID" value="KAJ7353108.1"/>
    <property type="molecule type" value="Genomic_DNA"/>
</dbReference>
<proteinExistence type="predicted"/>
<sequence length="187" mass="19592">MPLVSISKQPALQCHLKTSRTPLLNPQNPSNTNTSDTHTERTQHIGAALSDLLAPPPVSWGPAVLLEPLLLWAHTAFPAFASPLTMHMRLLVVLADAGVELIAGHLVDASPVQHPNPNPGGGVPRAVLAQTLVRLMLALSALDPGRARLAAPGGGQNRGKGEQEVETRLRRTALGVVGGIRAADVVS</sequence>
<name>A0AAD7AAT9_9AGAR</name>
<keyword evidence="3" id="KW-1185">Reference proteome</keyword>
<reference evidence="2" key="1">
    <citation type="submission" date="2023-03" db="EMBL/GenBank/DDBJ databases">
        <title>Massive genome expansion in bonnet fungi (Mycena s.s.) driven by repeated elements and novel gene families across ecological guilds.</title>
        <authorList>
            <consortium name="Lawrence Berkeley National Laboratory"/>
            <person name="Harder C.B."/>
            <person name="Miyauchi S."/>
            <person name="Viragh M."/>
            <person name="Kuo A."/>
            <person name="Thoen E."/>
            <person name="Andreopoulos B."/>
            <person name="Lu D."/>
            <person name="Skrede I."/>
            <person name="Drula E."/>
            <person name="Henrissat B."/>
            <person name="Morin E."/>
            <person name="Kohler A."/>
            <person name="Barry K."/>
            <person name="LaButti K."/>
            <person name="Morin E."/>
            <person name="Salamov A."/>
            <person name="Lipzen A."/>
            <person name="Mereny Z."/>
            <person name="Hegedus B."/>
            <person name="Baldrian P."/>
            <person name="Stursova M."/>
            <person name="Weitz H."/>
            <person name="Taylor A."/>
            <person name="Grigoriev I.V."/>
            <person name="Nagy L.G."/>
            <person name="Martin F."/>
            <person name="Kauserud H."/>
        </authorList>
    </citation>
    <scope>NUCLEOTIDE SEQUENCE</scope>
    <source>
        <strain evidence="2">CBHHK002</strain>
    </source>
</reference>
<gene>
    <name evidence="2" type="ORF">DFH08DRAFT_956196</name>
</gene>
<evidence type="ECO:0000313" key="2">
    <source>
        <dbReference type="EMBL" id="KAJ7353108.1"/>
    </source>
</evidence>
<comment type="caution">
    <text evidence="2">The sequence shown here is derived from an EMBL/GenBank/DDBJ whole genome shotgun (WGS) entry which is preliminary data.</text>
</comment>
<feature type="region of interest" description="Disordered" evidence="1">
    <location>
        <begin position="18"/>
        <end position="41"/>
    </location>
</feature>
<dbReference type="Proteomes" id="UP001218218">
    <property type="component" value="Unassembled WGS sequence"/>
</dbReference>
<feature type="compositionally biased region" description="Polar residues" evidence="1">
    <location>
        <begin position="19"/>
        <end position="36"/>
    </location>
</feature>
<accession>A0AAD7AAT9</accession>
<evidence type="ECO:0000313" key="3">
    <source>
        <dbReference type="Proteomes" id="UP001218218"/>
    </source>
</evidence>
<dbReference type="AlphaFoldDB" id="A0AAD7AAT9"/>
<organism evidence="2 3">
    <name type="scientific">Mycena albidolilacea</name>
    <dbReference type="NCBI Taxonomy" id="1033008"/>
    <lineage>
        <taxon>Eukaryota</taxon>
        <taxon>Fungi</taxon>
        <taxon>Dikarya</taxon>
        <taxon>Basidiomycota</taxon>
        <taxon>Agaricomycotina</taxon>
        <taxon>Agaricomycetes</taxon>
        <taxon>Agaricomycetidae</taxon>
        <taxon>Agaricales</taxon>
        <taxon>Marasmiineae</taxon>
        <taxon>Mycenaceae</taxon>
        <taxon>Mycena</taxon>
    </lineage>
</organism>